<keyword evidence="2" id="KW-0597">Phosphoprotein</keyword>
<evidence type="ECO:0000256" key="6">
    <source>
        <dbReference type="ARBA" id="ARBA00022840"/>
    </source>
</evidence>
<evidence type="ECO:0000256" key="7">
    <source>
        <dbReference type="PROSITE-ProRule" id="PRU10141"/>
    </source>
</evidence>
<dbReference type="GO" id="GO:0005524">
    <property type="term" value="F:ATP binding"/>
    <property type="evidence" value="ECO:0007669"/>
    <property type="project" value="UniProtKB-UniRule"/>
</dbReference>
<dbReference type="Pfam" id="PF00069">
    <property type="entry name" value="Pkinase"/>
    <property type="match status" value="1"/>
</dbReference>
<dbReference type="PROSITE" id="PS00107">
    <property type="entry name" value="PROTEIN_KINASE_ATP"/>
    <property type="match status" value="1"/>
</dbReference>
<dbReference type="HOGENOM" id="CLU_000288_63_5_1"/>
<evidence type="ECO:0000313" key="12">
    <source>
        <dbReference type="Proteomes" id="UP000053593"/>
    </source>
</evidence>
<accession>A0A0D0BS69</accession>
<evidence type="ECO:0000256" key="9">
    <source>
        <dbReference type="SAM" id="MobiDB-lite"/>
    </source>
</evidence>
<proteinExistence type="inferred from homology"/>
<keyword evidence="6 7" id="KW-0067">ATP-binding</keyword>
<gene>
    <name evidence="11" type="ORF">GYMLUDRAFT_45352</name>
</gene>
<protein>
    <recommendedName>
        <fullName evidence="10">Protein kinase domain-containing protein</fullName>
    </recommendedName>
</protein>
<evidence type="ECO:0000256" key="1">
    <source>
        <dbReference type="ARBA" id="ARBA00022527"/>
    </source>
</evidence>
<evidence type="ECO:0000256" key="8">
    <source>
        <dbReference type="RuleBase" id="RU000304"/>
    </source>
</evidence>
<feature type="region of interest" description="Disordered" evidence="9">
    <location>
        <begin position="1"/>
        <end position="31"/>
    </location>
</feature>
<evidence type="ECO:0000256" key="2">
    <source>
        <dbReference type="ARBA" id="ARBA00022553"/>
    </source>
</evidence>
<dbReference type="InterPro" id="IPR017441">
    <property type="entry name" value="Protein_kinase_ATP_BS"/>
</dbReference>
<keyword evidence="5" id="KW-0418">Kinase</keyword>
<evidence type="ECO:0000256" key="5">
    <source>
        <dbReference type="ARBA" id="ARBA00022777"/>
    </source>
</evidence>
<feature type="domain" description="Protein kinase" evidence="10">
    <location>
        <begin position="90"/>
        <end position="379"/>
    </location>
</feature>
<name>A0A0D0BS69_9AGAR</name>
<evidence type="ECO:0000259" key="10">
    <source>
        <dbReference type="PROSITE" id="PS50011"/>
    </source>
</evidence>
<dbReference type="OrthoDB" id="10252171at2759"/>
<dbReference type="AlphaFoldDB" id="A0A0D0BS69"/>
<feature type="compositionally biased region" description="Basic and acidic residues" evidence="9">
    <location>
        <begin position="12"/>
        <end position="29"/>
    </location>
</feature>
<dbReference type="InterPro" id="IPR008271">
    <property type="entry name" value="Ser/Thr_kinase_AS"/>
</dbReference>
<evidence type="ECO:0000256" key="4">
    <source>
        <dbReference type="ARBA" id="ARBA00022741"/>
    </source>
</evidence>
<dbReference type="GO" id="GO:0004674">
    <property type="term" value="F:protein serine/threonine kinase activity"/>
    <property type="evidence" value="ECO:0007669"/>
    <property type="project" value="UniProtKB-KW"/>
</dbReference>
<evidence type="ECO:0000313" key="11">
    <source>
        <dbReference type="EMBL" id="KIK58156.1"/>
    </source>
</evidence>
<dbReference type="InterPro" id="IPR011009">
    <property type="entry name" value="Kinase-like_dom_sf"/>
</dbReference>
<keyword evidence="12" id="KW-1185">Reference proteome</keyword>
<dbReference type="SUPFAM" id="SSF56112">
    <property type="entry name" value="Protein kinase-like (PK-like)"/>
    <property type="match status" value="1"/>
</dbReference>
<keyword evidence="4 7" id="KW-0547">Nucleotide-binding</keyword>
<keyword evidence="1 8" id="KW-0723">Serine/threonine-protein kinase</keyword>
<evidence type="ECO:0000256" key="3">
    <source>
        <dbReference type="ARBA" id="ARBA00022679"/>
    </source>
</evidence>
<dbReference type="PANTHER" id="PTHR24351">
    <property type="entry name" value="RIBOSOMAL PROTEIN S6 KINASE"/>
    <property type="match status" value="1"/>
</dbReference>
<feature type="compositionally biased region" description="Polar residues" evidence="9">
    <location>
        <begin position="1"/>
        <end position="11"/>
    </location>
</feature>
<keyword evidence="3" id="KW-0808">Transferase</keyword>
<dbReference type="Proteomes" id="UP000053593">
    <property type="component" value="Unassembled WGS sequence"/>
</dbReference>
<dbReference type="PROSITE" id="PS50011">
    <property type="entry name" value="PROTEIN_KINASE_DOM"/>
    <property type="match status" value="1"/>
</dbReference>
<sequence>MPAARTSSSLSRQREANDPYRKIRIREDPNGPQIIQLKSCPHFREESSWKHGKQYRKLYLHLGKPEYLQKPPANLIPQDPRPPPLTLADLKAHRSLGYGVSGFVVYAKTRRNSHPLDRPGTVFAVKIMEKKFLRDFDTNPDEPYKKQIERSILTELPWNPFVCGLIGTFVDESNLFYALEFCPQNSLRHIILKDRLEPHIARFFYCGIVAGLAFLHDSGILHRDMKPENVFLGPGGYPVIGDFGEARRMRNDFPRLEKAEEGFRLASPHVNFDWAQVGTSLYNAPEEYTSLVKDEYLGPSIDWYASGVILYEMLVRKYPYYSANENRLAAMIKRGKIIWPDDLRVGKTVKALVASLLAVDPLERLGTYGVQEIMSHPWFMGIDWAKIQSRQYLSPYKKTYHGHADRWHDVRLPEQKHVPGLEIEQPPLELRYDPRFKWRDL</sequence>
<reference evidence="11 12" key="1">
    <citation type="submission" date="2014-04" db="EMBL/GenBank/DDBJ databases">
        <title>Evolutionary Origins and Diversification of the Mycorrhizal Mutualists.</title>
        <authorList>
            <consortium name="DOE Joint Genome Institute"/>
            <consortium name="Mycorrhizal Genomics Consortium"/>
            <person name="Kohler A."/>
            <person name="Kuo A."/>
            <person name="Nagy L.G."/>
            <person name="Floudas D."/>
            <person name="Copeland A."/>
            <person name="Barry K.W."/>
            <person name="Cichocki N."/>
            <person name="Veneault-Fourrey C."/>
            <person name="LaButti K."/>
            <person name="Lindquist E.A."/>
            <person name="Lipzen A."/>
            <person name="Lundell T."/>
            <person name="Morin E."/>
            <person name="Murat C."/>
            <person name="Riley R."/>
            <person name="Ohm R."/>
            <person name="Sun H."/>
            <person name="Tunlid A."/>
            <person name="Henrissat B."/>
            <person name="Grigoriev I.V."/>
            <person name="Hibbett D.S."/>
            <person name="Martin F."/>
        </authorList>
    </citation>
    <scope>NUCLEOTIDE SEQUENCE [LARGE SCALE GENOMIC DNA]</scope>
    <source>
        <strain evidence="11 12">FD-317 M1</strain>
    </source>
</reference>
<dbReference type="SMART" id="SM00220">
    <property type="entry name" value="S_TKc"/>
    <property type="match status" value="1"/>
</dbReference>
<dbReference type="InterPro" id="IPR000719">
    <property type="entry name" value="Prot_kinase_dom"/>
</dbReference>
<dbReference type="PROSITE" id="PS00108">
    <property type="entry name" value="PROTEIN_KINASE_ST"/>
    <property type="match status" value="1"/>
</dbReference>
<dbReference type="Gene3D" id="3.30.200.20">
    <property type="entry name" value="Phosphorylase Kinase, domain 1"/>
    <property type="match status" value="1"/>
</dbReference>
<organism evidence="11 12">
    <name type="scientific">Collybiopsis luxurians FD-317 M1</name>
    <dbReference type="NCBI Taxonomy" id="944289"/>
    <lineage>
        <taxon>Eukaryota</taxon>
        <taxon>Fungi</taxon>
        <taxon>Dikarya</taxon>
        <taxon>Basidiomycota</taxon>
        <taxon>Agaricomycotina</taxon>
        <taxon>Agaricomycetes</taxon>
        <taxon>Agaricomycetidae</taxon>
        <taxon>Agaricales</taxon>
        <taxon>Marasmiineae</taxon>
        <taxon>Omphalotaceae</taxon>
        <taxon>Collybiopsis</taxon>
        <taxon>Collybiopsis luxurians</taxon>
    </lineage>
</organism>
<feature type="binding site" evidence="7">
    <location>
        <position position="126"/>
    </location>
    <ligand>
        <name>ATP</name>
        <dbReference type="ChEBI" id="CHEBI:30616"/>
    </ligand>
</feature>
<comment type="similarity">
    <text evidence="8">Belongs to the protein kinase superfamily.</text>
</comment>
<dbReference type="EMBL" id="KN834786">
    <property type="protein sequence ID" value="KIK58156.1"/>
    <property type="molecule type" value="Genomic_DNA"/>
</dbReference>
<dbReference type="Gene3D" id="1.10.510.10">
    <property type="entry name" value="Transferase(Phosphotransferase) domain 1"/>
    <property type="match status" value="1"/>
</dbReference>